<evidence type="ECO:0000256" key="1">
    <source>
        <dbReference type="ARBA" id="ARBA00011047"/>
    </source>
</evidence>
<name>I7J8K4_BABMR</name>
<comment type="similarity">
    <text evidence="1">Belongs to the CDC123 family.</text>
</comment>
<dbReference type="Proteomes" id="UP000002899">
    <property type="component" value="Chromosome IV"/>
</dbReference>
<dbReference type="PANTHER" id="PTHR15323">
    <property type="entry name" value="D123 PROTEIN"/>
    <property type="match status" value="1"/>
</dbReference>
<sequence length="465" mass="53757">MIIMDSLFGPRVITLLTNVPIFSDGVPISPHIIKRTCGTYSLSDAESLFKDCKFKIALVNQLCGIGSDNIHCITIVDFMMSDNLTAIDTTFIIHSDKNEIKNTISKLISEDNITISKNHILSSYLLTEDDYYTELSFLMHIIFGPPEWIYNINYNYWTHQHWANCCKSSTFKYHKVELPECFVKYLNSNTFYVPDNLACGKYIVKSDSESELHYSDNELSPNDSVDSVISLSDPELNHPIIAISGVLRKHAGCMVKYRNIFVLDGCWIINNSYTVTNERDVILLLKSSCKWRDCSYQEGELYLVERRKIDPSNEFRLYYIDNSLVAISQLHSHIKLPYLQNPNNRIEVVTNIIQLNNEIQNIIRELRLQYCAVDVALGSDEFIIDILPWGWNGPLAHEPLLDWRDLRLLYIANYKFELRQLFRCGVEAIKNVYFLYIESDNQVRNGPFGNSVHPDDICELEYQFS</sequence>
<dbReference type="EMBL" id="LN871599">
    <property type="protein sequence ID" value="CCF75448.1"/>
    <property type="molecule type" value="Genomic_DNA"/>
</dbReference>
<dbReference type="GeneID" id="24425895"/>
<reference evidence="2 3" key="2">
    <citation type="journal article" date="2013" name="PLoS ONE">
        <title>Whole genome mapping and re-organization of the nuclear and mitochondrial genomes of Babesia microti isolates.</title>
        <authorList>
            <person name="Cornillot E."/>
            <person name="Dassouli A."/>
            <person name="Garg A."/>
            <person name="Pachikara N."/>
            <person name="Randazzo S."/>
            <person name="Depoix D."/>
            <person name="Carcy B."/>
            <person name="Delbecq S."/>
            <person name="Frutos R."/>
            <person name="Silva J.C."/>
            <person name="Sutton R."/>
            <person name="Krause P.J."/>
            <person name="Mamoun C.B."/>
        </authorList>
    </citation>
    <scope>NUCLEOTIDE SEQUENCE [LARGE SCALE GENOMIC DNA]</scope>
    <source>
        <strain evidence="2 3">RI</strain>
    </source>
</reference>
<dbReference type="KEGG" id="bmic:BmR1_04g06255"/>
<protein>
    <submittedName>
        <fullName evidence="2">Uncharacterized protein</fullName>
    </submittedName>
</protein>
<reference evidence="2 3" key="3">
    <citation type="journal article" date="2016" name="Sci. Rep.">
        <title>Genome-wide diversity and gene expression profiling of Babesia microti isolates identify polymorphic genes that mediate host-pathogen interactions.</title>
        <authorList>
            <person name="Silva J.C."/>
            <person name="Cornillot E."/>
            <person name="McCracken C."/>
            <person name="Usmani-Brown S."/>
            <person name="Dwivedi A."/>
            <person name="Ifeonu O.O."/>
            <person name="Crabtree J."/>
            <person name="Gotia H.T."/>
            <person name="Virji A.Z."/>
            <person name="Reynes C."/>
            <person name="Colinge J."/>
            <person name="Kumar V."/>
            <person name="Lawres L."/>
            <person name="Pazzi J.E."/>
            <person name="Pablo J.V."/>
            <person name="Hung C."/>
            <person name="Brancato J."/>
            <person name="Kumari P."/>
            <person name="Orvis J."/>
            <person name="Tretina K."/>
            <person name="Chibucos M."/>
            <person name="Ott S."/>
            <person name="Sadzewicz L."/>
            <person name="Sengamalay N."/>
            <person name="Shetty A.C."/>
            <person name="Su Q."/>
            <person name="Tallon L."/>
            <person name="Fraser C.M."/>
            <person name="Frutos R."/>
            <person name="Molina D.M."/>
            <person name="Krause P.J."/>
            <person name="Ben Mamoun C."/>
        </authorList>
    </citation>
    <scope>NUCLEOTIDE SEQUENCE [LARGE SCALE GENOMIC DNA]</scope>
    <source>
        <strain evidence="2 3">RI</strain>
    </source>
</reference>
<dbReference type="InterPro" id="IPR009772">
    <property type="entry name" value="CDC123"/>
</dbReference>
<dbReference type="Pfam" id="PF07065">
    <property type="entry name" value="D123"/>
    <property type="match status" value="1"/>
</dbReference>
<evidence type="ECO:0000313" key="2">
    <source>
        <dbReference type="EMBL" id="CCF75448.1"/>
    </source>
</evidence>
<dbReference type="AlphaFoldDB" id="I7J8K4"/>
<accession>I7J8K4</accession>
<keyword evidence="3" id="KW-1185">Reference proteome</keyword>
<gene>
    <name evidence="2" type="ORF">BmR1_04g06255</name>
</gene>
<dbReference type="GO" id="GO:0005737">
    <property type="term" value="C:cytoplasm"/>
    <property type="evidence" value="ECO:0007669"/>
    <property type="project" value="TreeGrafter"/>
</dbReference>
<dbReference type="PANTHER" id="PTHR15323:SF6">
    <property type="entry name" value="CELL DIVISION CYCLE PROTEIN 123 HOMOLOG"/>
    <property type="match status" value="1"/>
</dbReference>
<dbReference type="VEuPathDB" id="PiroplasmaDB:BmR1_04g06255"/>
<proteinExistence type="inferred from homology"/>
<evidence type="ECO:0000313" key="3">
    <source>
        <dbReference type="Proteomes" id="UP000002899"/>
    </source>
</evidence>
<organism evidence="2 3">
    <name type="scientific">Babesia microti (strain RI)</name>
    <dbReference type="NCBI Taxonomy" id="1133968"/>
    <lineage>
        <taxon>Eukaryota</taxon>
        <taxon>Sar</taxon>
        <taxon>Alveolata</taxon>
        <taxon>Apicomplexa</taxon>
        <taxon>Aconoidasida</taxon>
        <taxon>Piroplasmida</taxon>
        <taxon>Babesiidae</taxon>
        <taxon>Babesia</taxon>
    </lineage>
</organism>
<dbReference type="RefSeq" id="XP_012649856.1">
    <property type="nucleotide sequence ID" value="XM_012794402.1"/>
</dbReference>
<reference evidence="2 3" key="1">
    <citation type="journal article" date="2012" name="Nucleic Acids Res.">
        <title>Sequencing of the smallest Apicomplexan genome from the human pathogen Babesia microti.</title>
        <authorList>
            <person name="Cornillot E."/>
            <person name="Hadj-Kaddour K."/>
            <person name="Dassouli A."/>
            <person name="Noel B."/>
            <person name="Ranwez V."/>
            <person name="Vacherie B."/>
            <person name="Augagneur Y."/>
            <person name="Bres V."/>
            <person name="Duclos A."/>
            <person name="Randazzo S."/>
            <person name="Carcy B."/>
            <person name="Debierre-Grockiego F."/>
            <person name="Delbecq S."/>
            <person name="Moubri-Menage K."/>
            <person name="Shams-Eldin H."/>
            <person name="Usmani-Brown S."/>
            <person name="Bringaud F."/>
            <person name="Wincker P."/>
            <person name="Vivares C.P."/>
            <person name="Schwarz R.T."/>
            <person name="Schetters T.P."/>
            <person name="Krause P.J."/>
            <person name="Gorenflot A."/>
            <person name="Berry V."/>
            <person name="Barbe V."/>
            <person name="Ben Mamoun C."/>
        </authorList>
    </citation>
    <scope>NUCLEOTIDE SEQUENCE [LARGE SCALE GENOMIC DNA]</scope>
    <source>
        <strain evidence="2 3">RI</strain>
    </source>
</reference>